<sequence length="143" mass="16760">MLLAYSKYILYIKECLNIEFFMKLQFEFGGEFMNYKVAFVSNDGKNVNENFETSRKLFIFEIKENIAEYLETRESDLCFEERGHNEKHMKTLLNLISDCKAIFVKNIGYMALVFLKFNGIKAFETDYSISDVIEGILSSSFEI</sequence>
<dbReference type="PANTHER" id="PTHR33937">
    <property type="entry name" value="IRON-MOLYBDENUM PROTEIN-RELATED-RELATED"/>
    <property type="match status" value="1"/>
</dbReference>
<name>C6PTL5_9CLOT</name>
<dbReference type="Proteomes" id="UP000004198">
    <property type="component" value="Unassembled WGS sequence"/>
</dbReference>
<dbReference type="InterPro" id="IPR051840">
    <property type="entry name" value="NifX/NifY_domain"/>
</dbReference>
<dbReference type="STRING" id="536227.Ccar_13210"/>
<evidence type="ECO:0000313" key="2">
    <source>
        <dbReference type="EMBL" id="EET87445.1"/>
    </source>
</evidence>
<accession>C6PTL5</accession>
<dbReference type="Pfam" id="PF02579">
    <property type="entry name" value="Nitro_FeMo-Co"/>
    <property type="match status" value="1"/>
</dbReference>
<gene>
    <name evidence="2" type="ORF">CcarbDRAFT_2132</name>
</gene>
<dbReference type="SUPFAM" id="SSF53146">
    <property type="entry name" value="Nitrogenase accessory factor-like"/>
    <property type="match status" value="1"/>
</dbReference>
<comment type="caution">
    <text evidence="2">The sequence shown here is derived from an EMBL/GenBank/DDBJ whole genome shotgun (WGS) entry which is preliminary data.</text>
</comment>
<dbReference type="PANTHER" id="PTHR33937:SF2">
    <property type="entry name" value="DINITROGENASE IRON-MOLYBDENUM COFACTOR BIOSYNTHESIS DOMAIN-CONTAINING PROTEIN"/>
    <property type="match status" value="1"/>
</dbReference>
<dbReference type="eggNOG" id="COG1433">
    <property type="taxonomic scope" value="Bacteria"/>
</dbReference>
<evidence type="ECO:0000313" key="3">
    <source>
        <dbReference type="Proteomes" id="UP000004198"/>
    </source>
</evidence>
<dbReference type="AlphaFoldDB" id="C6PTL5"/>
<keyword evidence="3" id="KW-1185">Reference proteome</keyword>
<dbReference type="EMBL" id="ACVI01000030">
    <property type="protein sequence ID" value="EET87445.1"/>
    <property type="molecule type" value="Genomic_DNA"/>
</dbReference>
<feature type="domain" description="Dinitrogenase iron-molybdenum cofactor biosynthesis" evidence="1">
    <location>
        <begin position="43"/>
        <end position="135"/>
    </location>
</feature>
<dbReference type="InterPro" id="IPR003731">
    <property type="entry name" value="Di-Nase_FeMo-co_biosynth"/>
</dbReference>
<evidence type="ECO:0000259" key="1">
    <source>
        <dbReference type="Pfam" id="PF02579"/>
    </source>
</evidence>
<reference evidence="2 3" key="1">
    <citation type="submission" date="2009-06" db="EMBL/GenBank/DDBJ databases">
        <title>The draft genome of Clostridium carboxidivorans P7.</title>
        <authorList>
            <consortium name="US DOE Joint Genome Institute (JGI-PGF)"/>
            <person name="Lucas S."/>
            <person name="Copeland A."/>
            <person name="Lapidus A."/>
            <person name="Glavina del Rio T."/>
            <person name="Tice H."/>
            <person name="Bruce D."/>
            <person name="Goodwin L."/>
            <person name="Pitluck S."/>
            <person name="Larimer F."/>
            <person name="Land M.L."/>
            <person name="Hauser L."/>
            <person name="Hemme C.L."/>
        </authorList>
    </citation>
    <scope>NUCLEOTIDE SEQUENCE [LARGE SCALE GENOMIC DNA]</scope>
    <source>
        <strain evidence="2 3">P7</strain>
    </source>
</reference>
<proteinExistence type="predicted"/>
<protein>
    <submittedName>
        <fullName evidence="2">Dinitrogenase iron-molybdenum cofactor biosynthesis protein</fullName>
    </submittedName>
</protein>
<dbReference type="Gene3D" id="3.30.420.130">
    <property type="entry name" value="Dinitrogenase iron-molybdenum cofactor biosynthesis domain"/>
    <property type="match status" value="1"/>
</dbReference>
<organism evidence="2 3">
    <name type="scientific">Clostridium carboxidivorans P7</name>
    <dbReference type="NCBI Taxonomy" id="536227"/>
    <lineage>
        <taxon>Bacteria</taxon>
        <taxon>Bacillati</taxon>
        <taxon>Bacillota</taxon>
        <taxon>Clostridia</taxon>
        <taxon>Eubacteriales</taxon>
        <taxon>Clostridiaceae</taxon>
        <taxon>Clostridium</taxon>
    </lineage>
</organism>
<dbReference type="InterPro" id="IPR036105">
    <property type="entry name" value="DiNase_FeMo-co_biosyn_sf"/>
</dbReference>